<accession>A0A517YU00</accession>
<dbReference type="AlphaFoldDB" id="A0A517YU00"/>
<organism evidence="1 2">
    <name type="scientific">Poriferisphaera corsica</name>
    <dbReference type="NCBI Taxonomy" id="2528020"/>
    <lineage>
        <taxon>Bacteria</taxon>
        <taxon>Pseudomonadati</taxon>
        <taxon>Planctomycetota</taxon>
        <taxon>Phycisphaerae</taxon>
        <taxon>Phycisphaerales</taxon>
        <taxon>Phycisphaeraceae</taxon>
        <taxon>Poriferisphaera</taxon>
    </lineage>
</organism>
<evidence type="ECO:0000313" key="1">
    <source>
        <dbReference type="EMBL" id="QDU33710.1"/>
    </source>
</evidence>
<protein>
    <submittedName>
        <fullName evidence="1">Uncharacterized protein</fullName>
    </submittedName>
</protein>
<proteinExistence type="predicted"/>
<gene>
    <name evidence="1" type="ORF">KS4_17660</name>
</gene>
<name>A0A517YU00_9BACT</name>
<sequence length="103" mass="11447">MDANEFEHGEVRDKFVVDPFGECFGCGIFQALNVVEAVVIELIDERGGDFFDVAEVHEVAHFRVTFAFDNDVDLEGVAMKTAAFVAVREFGEPMSGFEVNFFG</sequence>
<evidence type="ECO:0000313" key="2">
    <source>
        <dbReference type="Proteomes" id="UP000317369"/>
    </source>
</evidence>
<reference evidence="1 2" key="1">
    <citation type="submission" date="2019-02" db="EMBL/GenBank/DDBJ databases">
        <title>Deep-cultivation of Planctomycetes and their phenomic and genomic characterization uncovers novel biology.</title>
        <authorList>
            <person name="Wiegand S."/>
            <person name="Jogler M."/>
            <person name="Boedeker C."/>
            <person name="Pinto D."/>
            <person name="Vollmers J."/>
            <person name="Rivas-Marin E."/>
            <person name="Kohn T."/>
            <person name="Peeters S.H."/>
            <person name="Heuer A."/>
            <person name="Rast P."/>
            <person name="Oberbeckmann S."/>
            <person name="Bunk B."/>
            <person name="Jeske O."/>
            <person name="Meyerdierks A."/>
            <person name="Storesund J.E."/>
            <person name="Kallscheuer N."/>
            <person name="Luecker S."/>
            <person name="Lage O.M."/>
            <person name="Pohl T."/>
            <person name="Merkel B.J."/>
            <person name="Hornburger P."/>
            <person name="Mueller R.-W."/>
            <person name="Bruemmer F."/>
            <person name="Labrenz M."/>
            <person name="Spormann A.M."/>
            <person name="Op den Camp H."/>
            <person name="Overmann J."/>
            <person name="Amann R."/>
            <person name="Jetten M.S.M."/>
            <person name="Mascher T."/>
            <person name="Medema M.H."/>
            <person name="Devos D.P."/>
            <person name="Kaster A.-K."/>
            <person name="Ovreas L."/>
            <person name="Rohde M."/>
            <person name="Galperin M.Y."/>
            <person name="Jogler C."/>
        </authorList>
    </citation>
    <scope>NUCLEOTIDE SEQUENCE [LARGE SCALE GENOMIC DNA]</scope>
    <source>
        <strain evidence="1 2">KS4</strain>
    </source>
</reference>
<dbReference type="KEGG" id="pcor:KS4_17660"/>
<dbReference type="EMBL" id="CP036425">
    <property type="protein sequence ID" value="QDU33710.1"/>
    <property type="molecule type" value="Genomic_DNA"/>
</dbReference>
<keyword evidence="2" id="KW-1185">Reference proteome</keyword>
<dbReference type="Proteomes" id="UP000317369">
    <property type="component" value="Chromosome"/>
</dbReference>